<feature type="domain" description="Flagellar hook-associated protein FlgK helical" evidence="10">
    <location>
        <begin position="102"/>
        <end position="333"/>
    </location>
</feature>
<feature type="domain" description="Flagellar basal body rod protein N-terminal" evidence="8">
    <location>
        <begin position="8"/>
        <end position="38"/>
    </location>
</feature>
<keyword evidence="11" id="KW-0969">Cilium</keyword>
<evidence type="ECO:0000259" key="8">
    <source>
        <dbReference type="Pfam" id="PF00460"/>
    </source>
</evidence>
<keyword evidence="11" id="KW-0966">Cell projection</keyword>
<organism evidence="11 12">
    <name type="scientific">Angustibacter luteus</name>
    <dbReference type="NCBI Taxonomy" id="658456"/>
    <lineage>
        <taxon>Bacteria</taxon>
        <taxon>Bacillati</taxon>
        <taxon>Actinomycetota</taxon>
        <taxon>Actinomycetes</taxon>
        <taxon>Kineosporiales</taxon>
        <taxon>Kineosporiaceae</taxon>
    </lineage>
</organism>
<comment type="caution">
    <text evidence="11">The sequence shown here is derived from an EMBL/GenBank/DDBJ whole genome shotgun (WGS) entry which is preliminary data.</text>
</comment>
<gene>
    <name evidence="7 11" type="primary">flgK</name>
    <name evidence="11" type="ORF">ACFQDO_15820</name>
</gene>
<evidence type="ECO:0000256" key="3">
    <source>
        <dbReference type="ARBA" id="ARBA00009677"/>
    </source>
</evidence>
<feature type="domain" description="Flagellar basal-body/hook protein C-terminal" evidence="9">
    <location>
        <begin position="420"/>
        <end position="459"/>
    </location>
</feature>
<dbReference type="Pfam" id="PF06429">
    <property type="entry name" value="Flg_bbr_C"/>
    <property type="match status" value="1"/>
</dbReference>
<dbReference type="PRINTS" id="PR01005">
    <property type="entry name" value="FLGHOOKAP1"/>
</dbReference>
<dbReference type="InterPro" id="IPR002371">
    <property type="entry name" value="FlgK"/>
</dbReference>
<evidence type="ECO:0000256" key="4">
    <source>
        <dbReference type="ARBA" id="ARBA00016244"/>
    </source>
</evidence>
<name>A0ABW1JI06_9ACTN</name>
<sequence length="466" mass="47368">MSSTFSGLSTALNALMSQRAALTVTGQNIANANTVGYTRQRAELASVLSSTKAGMMSGTAIGNNGGGVTVSSIRRLADAFVDARQRDAHSNASYATAQGAALDQVEGMLGEPSTNGLSAQLSDFWGAWQGLSNNPDSVPARQALLSKAATIVGTIKQGRASVDSAFTDTRAQLDALVTDVNTTAKSIADLNDQIRALTAGGNPPNELIDQRDQLSLHLSELVGGRSTTNDDGTVSISVNGVSVVSGTRAATLAVSGGNTIDTLAATPLQLTWSSGSTATFGSGQVAGTIDALTSTFVDAANSYDQVASVLASSVNAVHSTGQDLDAVATGDFFAGTTAKTLSVAITDPRKIGAAALAPDGKPSLDASVADAMAALATSRTGADVQWSSFVAATGVAAAMAHSNVSVRTSISTQSDANRASASGVSLDEEMSNMLMFQRAYEGAGRVMTAVDEMLDTLINRTGQVGR</sequence>
<keyword evidence="12" id="KW-1185">Reference proteome</keyword>
<keyword evidence="11" id="KW-0282">Flagellum</keyword>
<dbReference type="PANTHER" id="PTHR30033:SF1">
    <property type="entry name" value="FLAGELLAR HOOK-ASSOCIATED PROTEIN 1"/>
    <property type="match status" value="1"/>
</dbReference>
<dbReference type="InterPro" id="IPR053927">
    <property type="entry name" value="FlgK_helical"/>
</dbReference>
<dbReference type="RefSeq" id="WP_345714554.1">
    <property type="nucleotide sequence ID" value="NZ_BAABFP010000002.1"/>
</dbReference>
<evidence type="ECO:0000313" key="11">
    <source>
        <dbReference type="EMBL" id="MFC6008605.1"/>
    </source>
</evidence>
<evidence type="ECO:0000256" key="1">
    <source>
        <dbReference type="ARBA" id="ARBA00004365"/>
    </source>
</evidence>
<evidence type="ECO:0000256" key="2">
    <source>
        <dbReference type="ARBA" id="ARBA00004613"/>
    </source>
</evidence>
<evidence type="ECO:0000313" key="12">
    <source>
        <dbReference type="Proteomes" id="UP001596189"/>
    </source>
</evidence>
<evidence type="ECO:0000256" key="7">
    <source>
        <dbReference type="RuleBase" id="RU362065"/>
    </source>
</evidence>
<evidence type="ECO:0000256" key="5">
    <source>
        <dbReference type="ARBA" id="ARBA00022525"/>
    </source>
</evidence>
<evidence type="ECO:0000256" key="6">
    <source>
        <dbReference type="ARBA" id="ARBA00023143"/>
    </source>
</evidence>
<evidence type="ECO:0000259" key="10">
    <source>
        <dbReference type="Pfam" id="PF22638"/>
    </source>
</evidence>
<dbReference type="EMBL" id="JBHSRD010000006">
    <property type="protein sequence ID" value="MFC6008605.1"/>
    <property type="molecule type" value="Genomic_DNA"/>
</dbReference>
<dbReference type="InterPro" id="IPR010930">
    <property type="entry name" value="Flg_bb/hook_C_dom"/>
</dbReference>
<dbReference type="Pfam" id="PF22638">
    <property type="entry name" value="FlgK_D1"/>
    <property type="match status" value="1"/>
</dbReference>
<dbReference type="Pfam" id="PF00460">
    <property type="entry name" value="Flg_bb_rod"/>
    <property type="match status" value="1"/>
</dbReference>
<keyword evidence="5 7" id="KW-0964">Secreted</keyword>
<dbReference type="SUPFAM" id="SSF64518">
    <property type="entry name" value="Phase 1 flagellin"/>
    <property type="match status" value="1"/>
</dbReference>
<comment type="similarity">
    <text evidence="3 7">Belongs to the flagella basal body rod proteins family.</text>
</comment>
<reference evidence="12" key="1">
    <citation type="journal article" date="2019" name="Int. J. Syst. Evol. Microbiol.">
        <title>The Global Catalogue of Microorganisms (GCM) 10K type strain sequencing project: providing services to taxonomists for standard genome sequencing and annotation.</title>
        <authorList>
            <consortium name="The Broad Institute Genomics Platform"/>
            <consortium name="The Broad Institute Genome Sequencing Center for Infectious Disease"/>
            <person name="Wu L."/>
            <person name="Ma J."/>
        </authorList>
    </citation>
    <scope>NUCLEOTIDE SEQUENCE [LARGE SCALE GENOMIC DNA]</scope>
    <source>
        <strain evidence="12">KACC 14249</strain>
    </source>
</reference>
<keyword evidence="6 7" id="KW-0975">Bacterial flagellum</keyword>
<protein>
    <recommendedName>
        <fullName evidence="4 7">Flagellar hook-associated protein 1</fullName>
        <shortName evidence="7">HAP1</shortName>
    </recommendedName>
</protein>
<dbReference type="Proteomes" id="UP001596189">
    <property type="component" value="Unassembled WGS sequence"/>
</dbReference>
<comment type="subcellular location">
    <subcellularLocation>
        <location evidence="1 7">Bacterial flagellum</location>
    </subcellularLocation>
    <subcellularLocation>
        <location evidence="2 7">Secreted</location>
    </subcellularLocation>
</comment>
<accession>A0ABW1JI06</accession>
<dbReference type="InterPro" id="IPR001444">
    <property type="entry name" value="Flag_bb_rod_N"/>
</dbReference>
<dbReference type="PANTHER" id="PTHR30033">
    <property type="entry name" value="FLAGELLAR HOOK-ASSOCIATED PROTEIN 1"/>
    <property type="match status" value="1"/>
</dbReference>
<dbReference type="NCBIfam" id="TIGR02492">
    <property type="entry name" value="flgK_ends"/>
    <property type="match status" value="1"/>
</dbReference>
<evidence type="ECO:0000259" key="9">
    <source>
        <dbReference type="Pfam" id="PF06429"/>
    </source>
</evidence>
<proteinExistence type="inferred from homology"/>